<dbReference type="PIRSF" id="PIRSF004649">
    <property type="entry name" value="MlaC"/>
    <property type="match status" value="1"/>
</dbReference>
<accession>A0A0E2ZLW8</accession>
<dbReference type="AlphaFoldDB" id="A0A0E2ZLW8"/>
<dbReference type="PANTHER" id="PTHR36573:SF1">
    <property type="entry name" value="INTERMEMBRANE PHOSPHOLIPID TRANSPORT SYSTEM BINDING PROTEIN MLAC"/>
    <property type="match status" value="1"/>
</dbReference>
<gene>
    <name evidence="2" type="ORF">IB75_09280</name>
</gene>
<dbReference type="InterPro" id="IPR008869">
    <property type="entry name" value="MlaC/ttg2D"/>
</dbReference>
<dbReference type="Proteomes" id="UP000028839">
    <property type="component" value="Unassembled WGS sequence"/>
</dbReference>
<name>A0A0E2ZLW8_9GAMM</name>
<feature type="signal peptide" evidence="1">
    <location>
        <begin position="1"/>
        <end position="25"/>
    </location>
</feature>
<reference evidence="2 3" key="1">
    <citation type="submission" date="2014-07" db="EMBL/GenBank/DDBJ databases">
        <title>Comparative analysis of Nitrosococcus oceani genome inventories of strains from Pacific and Atlantic gyres.</title>
        <authorList>
            <person name="Lim C.K."/>
            <person name="Wang L."/>
            <person name="Sayavedra-Soto L.A."/>
            <person name="Klotz M.G."/>
        </authorList>
    </citation>
    <scope>NUCLEOTIDE SEQUENCE [LARGE SCALE GENOMIC DNA]</scope>
    <source>
        <strain evidence="2 3">C-27</strain>
    </source>
</reference>
<proteinExistence type="predicted"/>
<organism evidence="2 3">
    <name type="scientific">Nitrosococcus oceani C-27</name>
    <dbReference type="NCBI Taxonomy" id="314279"/>
    <lineage>
        <taxon>Bacteria</taxon>
        <taxon>Pseudomonadati</taxon>
        <taxon>Pseudomonadota</taxon>
        <taxon>Gammaproteobacteria</taxon>
        <taxon>Chromatiales</taxon>
        <taxon>Chromatiaceae</taxon>
        <taxon>Nitrosococcus</taxon>
    </lineage>
</organism>
<dbReference type="EMBL" id="JPGN01000055">
    <property type="protein sequence ID" value="KFI19332.1"/>
    <property type="molecule type" value="Genomic_DNA"/>
</dbReference>
<dbReference type="PANTHER" id="PTHR36573">
    <property type="entry name" value="INTERMEMBRANE PHOSPHOLIPID TRANSPORT SYSTEM BINDING PROTEIN MLAC"/>
    <property type="match status" value="1"/>
</dbReference>
<dbReference type="Pfam" id="PF05494">
    <property type="entry name" value="MlaC"/>
    <property type="match status" value="1"/>
</dbReference>
<keyword evidence="1" id="KW-0732">Signal</keyword>
<dbReference type="NCBIfam" id="TIGR03481">
    <property type="entry name" value="HpnM"/>
    <property type="match status" value="1"/>
</dbReference>
<protein>
    <submittedName>
        <fullName evidence="2">Toluene tolerance protein</fullName>
    </submittedName>
</protein>
<feature type="chain" id="PRO_5002408408" evidence="1">
    <location>
        <begin position="26"/>
        <end position="208"/>
    </location>
</feature>
<dbReference type="InterPro" id="IPR042245">
    <property type="entry name" value="Tgt2/MlaC_sf"/>
</dbReference>
<sequence length="208" mass="23079">MKRALIGAILAIFAGIAPVIPSAAAEQPSSTVERLHNTLLAVMKEAEALGFGGRYQKLLPVISEEFDLPFVAHYTLGSSWDELSGEQQHQFIETFRELSVVDYARNFDGYSGQHFTIEEETPLPRGRVRVRSKLIDPNGGSSVVFDYLLHKADNQWQIVNVIANGVSDLAVKRAEYRHIIKAEGFDSLLSKLKEKIALYCQQAEASSS</sequence>
<evidence type="ECO:0000313" key="3">
    <source>
        <dbReference type="Proteomes" id="UP000028839"/>
    </source>
</evidence>
<evidence type="ECO:0000313" key="2">
    <source>
        <dbReference type="EMBL" id="KFI19332.1"/>
    </source>
</evidence>
<dbReference type="InterPro" id="IPR017842">
    <property type="entry name" value="Hopanoid_biosyn-assoc_HpnM"/>
</dbReference>
<dbReference type="OrthoDB" id="9787053at2"/>
<dbReference type="Gene3D" id="3.10.450.710">
    <property type="entry name" value="Tgt2/MlaC"/>
    <property type="match status" value="1"/>
</dbReference>
<comment type="caution">
    <text evidence="2">The sequence shown here is derived from an EMBL/GenBank/DDBJ whole genome shotgun (WGS) entry which is preliminary data.</text>
</comment>
<evidence type="ECO:0000256" key="1">
    <source>
        <dbReference type="SAM" id="SignalP"/>
    </source>
</evidence>
<dbReference type="HOGENOM" id="CLU_094502_1_1_6"/>